<gene>
    <name evidence="1" type="ORF">GWK47_019003</name>
</gene>
<evidence type="ECO:0000313" key="1">
    <source>
        <dbReference type="EMBL" id="KAG0712196.1"/>
    </source>
</evidence>
<comment type="caution">
    <text evidence="1">The sequence shown here is derived from an EMBL/GenBank/DDBJ whole genome shotgun (WGS) entry which is preliminary data.</text>
</comment>
<organism evidence="1 2">
    <name type="scientific">Chionoecetes opilio</name>
    <name type="common">Atlantic snow crab</name>
    <name type="synonym">Cancer opilio</name>
    <dbReference type="NCBI Taxonomy" id="41210"/>
    <lineage>
        <taxon>Eukaryota</taxon>
        <taxon>Metazoa</taxon>
        <taxon>Ecdysozoa</taxon>
        <taxon>Arthropoda</taxon>
        <taxon>Crustacea</taxon>
        <taxon>Multicrustacea</taxon>
        <taxon>Malacostraca</taxon>
        <taxon>Eumalacostraca</taxon>
        <taxon>Eucarida</taxon>
        <taxon>Decapoda</taxon>
        <taxon>Pleocyemata</taxon>
        <taxon>Brachyura</taxon>
        <taxon>Eubrachyura</taxon>
        <taxon>Majoidea</taxon>
        <taxon>Majidae</taxon>
        <taxon>Chionoecetes</taxon>
    </lineage>
</organism>
<evidence type="ECO:0000313" key="2">
    <source>
        <dbReference type="Proteomes" id="UP000770661"/>
    </source>
</evidence>
<sequence length="102" mass="10973">MKVQVCLEIKANLTRCVGIIGAHKADFSALTLDDFQPKKSGPDDEGFEIGSFLKKFKVAKRHTFGMLECMLNESGEIPKVKACLAATQATTNPESGATTQAP</sequence>
<protein>
    <submittedName>
        <fullName evidence="1">Uncharacterized protein</fullName>
    </submittedName>
</protein>
<name>A0A8J4XUN1_CHIOP</name>
<keyword evidence="2" id="KW-1185">Reference proteome</keyword>
<dbReference type="Proteomes" id="UP000770661">
    <property type="component" value="Unassembled WGS sequence"/>
</dbReference>
<reference evidence="1" key="1">
    <citation type="submission" date="2020-07" db="EMBL/GenBank/DDBJ databases">
        <title>The High-quality genome of the commercially important snow crab, Chionoecetes opilio.</title>
        <authorList>
            <person name="Jeong J.-H."/>
            <person name="Ryu S."/>
        </authorList>
    </citation>
    <scope>NUCLEOTIDE SEQUENCE</scope>
    <source>
        <strain evidence="1">MADBK_172401_WGS</strain>
        <tissue evidence="1">Digestive gland</tissue>
    </source>
</reference>
<dbReference type="AlphaFoldDB" id="A0A8J4XUN1"/>
<accession>A0A8J4XUN1</accession>
<dbReference type="EMBL" id="JACEEZ010022659">
    <property type="protein sequence ID" value="KAG0712196.1"/>
    <property type="molecule type" value="Genomic_DNA"/>
</dbReference>
<proteinExistence type="predicted"/>